<dbReference type="Proteomes" id="UP000306022">
    <property type="component" value="Segment"/>
</dbReference>
<name>A0A4Y5N0R0_9CAUD</name>
<feature type="transmembrane region" description="Helical" evidence="2">
    <location>
        <begin position="985"/>
        <end position="1005"/>
    </location>
</feature>
<keyword evidence="4" id="KW-1185">Reference proteome</keyword>
<feature type="transmembrane region" description="Helical" evidence="2">
    <location>
        <begin position="896"/>
        <end position="917"/>
    </location>
</feature>
<dbReference type="RefSeq" id="YP_010082112.1">
    <property type="nucleotide sequence ID" value="NC_055027.1"/>
</dbReference>
<organism evidence="3 4">
    <name type="scientific">Lactococcus phage CHPC971</name>
    <dbReference type="NCBI Taxonomy" id="2575255"/>
    <lineage>
        <taxon>Viruses</taxon>
        <taxon>Duplodnaviria</taxon>
        <taxon>Heunggongvirae</taxon>
        <taxon>Uroviricota</taxon>
        <taxon>Caudoviricetes</taxon>
        <taxon>Fremauxvirus</taxon>
        <taxon>Fremauxvirus CHPC971</taxon>
    </lineage>
</organism>
<feature type="transmembrane region" description="Helical" evidence="2">
    <location>
        <begin position="1166"/>
        <end position="1184"/>
    </location>
</feature>
<reference evidence="3 4" key="1">
    <citation type="submission" date="2019-04" db="EMBL/GenBank/DDBJ databases">
        <authorList>
            <person name="de Jong A."/>
        </authorList>
    </citation>
    <scope>NUCLEOTIDE SEQUENCE [LARGE SCALE GENOMIC DNA]</scope>
</reference>
<protein>
    <recommendedName>
        <fullName evidence="5">Tail length tape-measure protein</fullName>
    </recommendedName>
</protein>
<evidence type="ECO:0008006" key="5">
    <source>
        <dbReference type="Google" id="ProtNLM"/>
    </source>
</evidence>
<feature type="transmembrane region" description="Helical" evidence="2">
    <location>
        <begin position="1106"/>
        <end position="1126"/>
    </location>
</feature>
<dbReference type="EMBL" id="MK779875">
    <property type="protein sequence ID" value="QCW07620.1"/>
    <property type="molecule type" value="Genomic_DNA"/>
</dbReference>
<feature type="transmembrane region" description="Helical" evidence="2">
    <location>
        <begin position="1196"/>
        <end position="1214"/>
    </location>
</feature>
<feature type="transmembrane region" description="Helical" evidence="2">
    <location>
        <begin position="955"/>
        <end position="973"/>
    </location>
</feature>
<dbReference type="GeneID" id="65071112"/>
<sequence length="1998" mass="205148">MASRPIDEKIVKLGVDNADFKSKLIDSLKSLASIDGALKSINGGNLNSVSSAASASAKSIAEIGNSAETSKSKFSILAGAASVALGNIASNAVTSGLHLVKALTLDPIKQGFQQYQDKMQSMMALQVALGEGAKGAINGAVNELTAYANKTVYSVNDMTGALSTLVNQGVGLGDAVTVIKGFGNAAAVAGVDTNTFKSQLDTALTQAYALGHMDYPNFKQLEMSHIVTKQFKDAMLDAAKAQGINVDLSKGFNASLASGWANINVMNAAMKTLAENPAMMKASQQFHSLSQATDATRESIVTGWAGVWEILIGDVNASTKLWTTLGGAVSDVITNIFKGIESLATQFVKLGGMTKLVDLLVFTVSSLYKPIAAIGKAFLEAFPGSGLAAGKVAVTIINLLSDALHIILAPLQLIGPAFQIFFGVLNIGFNIIKLIITPLTTLFGLFTKGFSLEKTVNGFTDWSKVLGIVSKALSDFFGLIRSGFATADKVVANGTINFVNAIINTVKHVVDLVKQFSDFTKVLQGLTNPFVLVARATNVGTEAITPFMAVIGLGKAIIDTFRASLKFLGDTIGNIGAGFKAFFGQMTFAFAPLTKLKDHFKEVSPEFSKMSDGLDVVGRAMQPFVKFVINLISHLNDMSKYLSTSGGAFVNFSVYMTIAGQKVRDFITNMVDAFNGSKVVTAARQLGKDIIEGLTIGVKNQALDLFAFIKPALDGFIKSVKELFGIHSPSRVMQEIGKNIIDGLTLGLSQAVHDLPNFFGKIGGVLKGLGSIVVKAFQAIPGAVKFVIDAFGNLVKMIAPYSQALGQIFSAIGEMVSGFLNNLNTPAALKGGIIVALVGWIHALNKADGPGIISKILHPIQTLKDILKEKFGDGGGMLDQVKNTLKSYQREIKTRMLVDIAAAIGILAGAMWILSTIPGDKLITASVGMATAAGSLAIMFKTLSSVADSSNTIDVVKITATVVGISIALGIMASAVTKMSSMDPAGAAVAVAAMGGLLLELSLAMQKGFSMNPEQELVKVTSLIVITLALSKLAKSLESLSKLSWNEMAVGLVGMGAVVGMLTIVVNSMKMDDTQSVVGFTGLAFALNLAMVPVIALGLIPWGVTLRGVAMMSAVLGALTTVNIILNKFGGSKGALGLLGMVTALNLAVIPIVELGLLPWEITLRGIGFMTLALGALAGVNVIMSKFGGGGGSGALIAMVLALNMLVPSIVVLGALPWQVVTAGIVAMAAALGVLLVASLAAEAILPGVLALSALLASFAGASLSFGLGVTMVVTAIAILAGIIVSQGTKIIKGLGDMLAAIGNLGPVLGTAIGTLIGGLISGLASAIANNFGSLVQSATQIVEALVQGLLGASGTLINGIVTLLNQLLDAILSEIPIIAVKLGNGIIDLMNTLALFIQNNTAAILNAVSNVMQAVITLITTALGNMLGKIPGVGGDLKKAVIDAGKSASDGLADTFPPGMQAATAKGAEEAIKGLSGKSGAMREQALQLAMNAKDGASQISSFLSILGVQGGDEFVNGVKSGAIPAQEAGNLLKEMAKSGASNGSLEEMAKAMGGTYANGVFTPDTAQKTADAAKKLPQTAADNAKPTDGQKTDVQAALAGLAGSGVAGVESKIPGAGDAASKVNQAINDGLSKTSDHSGAGSATAASKVAGVNSQQGSASGAANGINNNVSNTLSKITDHSGAGSATAASKVAGVNSQQGSASGAANGINNALNPLGNTKDFSGAGASTAGSKARGVNSARGHMDGAVNNLNNATNALGKHQDYSASGRSIGDSFANGISSAMGSVGKAASGLMNWAKSFFPHSPAPRGPFSGAGWTFIRTSGETIVKSFAEGISGSVNQINPATTTLMQTIHDAINNVNDDLSNNGVFAPTITPVVDMKNINNLDLSTFDSLGTISGGSFLSKVQYENMNQNQQQISQTNSLVSELQSGFTTLHESLDTLNNLNDGQLQVLQNQPSPDIYMDGNAVTDTLASKMIKAQNDHNNRMAYIGGIQQNL</sequence>
<evidence type="ECO:0000313" key="3">
    <source>
        <dbReference type="EMBL" id="QCW07620.1"/>
    </source>
</evidence>
<feature type="transmembrane region" description="Helical" evidence="2">
    <location>
        <begin position="1048"/>
        <end position="1066"/>
    </location>
</feature>
<feature type="transmembrane region" description="Helical" evidence="2">
    <location>
        <begin position="1298"/>
        <end position="1321"/>
    </location>
</feature>
<dbReference type="KEGG" id="vg:65071112"/>
<accession>A0A4Y5N0R0</accession>
<keyword evidence="2" id="KW-0472">Membrane</keyword>
<feature type="transmembrane region" description="Helical" evidence="2">
    <location>
        <begin position="1245"/>
        <end position="1262"/>
    </location>
</feature>
<feature type="transmembrane region" description="Helical" evidence="2">
    <location>
        <begin position="1138"/>
        <end position="1160"/>
    </location>
</feature>
<feature type="transmembrane region" description="Helical" evidence="2">
    <location>
        <begin position="1268"/>
        <end position="1286"/>
    </location>
</feature>
<feature type="transmembrane region" description="Helical" evidence="2">
    <location>
        <begin position="1078"/>
        <end position="1100"/>
    </location>
</feature>
<feature type="transmembrane region" description="Helical" evidence="2">
    <location>
        <begin position="1220"/>
        <end position="1238"/>
    </location>
</feature>
<keyword evidence="2" id="KW-1133">Transmembrane helix</keyword>
<evidence type="ECO:0000256" key="2">
    <source>
        <dbReference type="SAM" id="Phobius"/>
    </source>
</evidence>
<keyword evidence="2" id="KW-0812">Transmembrane</keyword>
<evidence type="ECO:0000313" key="4">
    <source>
        <dbReference type="Proteomes" id="UP000306022"/>
    </source>
</evidence>
<evidence type="ECO:0000256" key="1">
    <source>
        <dbReference type="SAM" id="MobiDB-lite"/>
    </source>
</evidence>
<proteinExistence type="predicted"/>
<feature type="transmembrane region" description="Helical" evidence="2">
    <location>
        <begin position="923"/>
        <end position="943"/>
    </location>
</feature>
<feature type="region of interest" description="Disordered" evidence="1">
    <location>
        <begin position="1570"/>
        <end position="1593"/>
    </location>
</feature>